<reference evidence="11 12" key="1">
    <citation type="submission" date="2019-06" db="EMBL/GenBank/DDBJ databases">
        <title>Sequencing the genomes of 1000 actinobacteria strains.</title>
        <authorList>
            <person name="Klenk H.-P."/>
        </authorList>
    </citation>
    <scope>NUCLEOTIDE SEQUENCE [LARGE SCALE GENOMIC DNA]</scope>
    <source>
        <strain evidence="11 12">DSM 45301</strain>
    </source>
</reference>
<evidence type="ECO:0000256" key="4">
    <source>
        <dbReference type="ARBA" id="ARBA00022679"/>
    </source>
</evidence>
<comment type="similarity">
    <text evidence="8">Belongs to the glycosyltransferase 2 family. CrtQ subfamily.</text>
</comment>
<comment type="subcellular location">
    <subcellularLocation>
        <location evidence="1">Cell membrane</location>
    </subcellularLocation>
</comment>
<evidence type="ECO:0000256" key="6">
    <source>
        <dbReference type="ARBA" id="ARBA00037281"/>
    </source>
</evidence>
<evidence type="ECO:0000256" key="7">
    <source>
        <dbReference type="ARBA" id="ARBA00037904"/>
    </source>
</evidence>
<comment type="pathway">
    <text evidence="7">Carotenoid biosynthesis; staphyloxanthin biosynthesis; staphyloxanthin from farnesyl diphosphate: step 4/5.</text>
</comment>
<feature type="domain" description="Glycosyltransferase 2-like" evidence="10">
    <location>
        <begin position="27"/>
        <end position="154"/>
    </location>
</feature>
<dbReference type="CDD" id="cd00761">
    <property type="entry name" value="Glyco_tranf_GTA_type"/>
    <property type="match status" value="1"/>
</dbReference>
<evidence type="ECO:0000256" key="9">
    <source>
        <dbReference type="ARBA" id="ARBA00040345"/>
    </source>
</evidence>
<keyword evidence="2" id="KW-1003">Cell membrane</keyword>
<evidence type="ECO:0000259" key="10">
    <source>
        <dbReference type="Pfam" id="PF00535"/>
    </source>
</evidence>
<evidence type="ECO:0000256" key="5">
    <source>
        <dbReference type="ARBA" id="ARBA00023136"/>
    </source>
</evidence>
<evidence type="ECO:0000313" key="11">
    <source>
        <dbReference type="EMBL" id="TQM14756.1"/>
    </source>
</evidence>
<keyword evidence="5" id="KW-0472">Membrane</keyword>
<dbReference type="SUPFAM" id="SSF53448">
    <property type="entry name" value="Nucleotide-diphospho-sugar transferases"/>
    <property type="match status" value="1"/>
</dbReference>
<dbReference type="PANTHER" id="PTHR43646">
    <property type="entry name" value="GLYCOSYLTRANSFERASE"/>
    <property type="match status" value="1"/>
</dbReference>
<dbReference type="Pfam" id="PF00535">
    <property type="entry name" value="Glycos_transf_2"/>
    <property type="match status" value="1"/>
</dbReference>
<comment type="caution">
    <text evidence="11">The sequence shown here is derived from an EMBL/GenBank/DDBJ whole genome shotgun (WGS) entry which is preliminary data.</text>
</comment>
<dbReference type="GO" id="GO:0005886">
    <property type="term" value="C:plasma membrane"/>
    <property type="evidence" value="ECO:0007669"/>
    <property type="project" value="UniProtKB-SubCell"/>
</dbReference>
<name>A0A543DZJ8_9PSEU</name>
<evidence type="ECO:0000313" key="12">
    <source>
        <dbReference type="Proteomes" id="UP000315677"/>
    </source>
</evidence>
<dbReference type="EMBL" id="VFPA01000001">
    <property type="protein sequence ID" value="TQM14756.1"/>
    <property type="molecule type" value="Genomic_DNA"/>
</dbReference>
<evidence type="ECO:0000256" key="1">
    <source>
        <dbReference type="ARBA" id="ARBA00004236"/>
    </source>
</evidence>
<accession>A0A543DZJ8</accession>
<dbReference type="GO" id="GO:0016757">
    <property type="term" value="F:glycosyltransferase activity"/>
    <property type="evidence" value="ECO:0007669"/>
    <property type="project" value="UniProtKB-KW"/>
</dbReference>
<keyword evidence="4 11" id="KW-0808">Transferase</keyword>
<dbReference type="OrthoDB" id="3177103at2"/>
<organism evidence="11 12">
    <name type="scientific">Pseudonocardia kunmingensis</name>
    <dbReference type="NCBI Taxonomy" id="630975"/>
    <lineage>
        <taxon>Bacteria</taxon>
        <taxon>Bacillati</taxon>
        <taxon>Actinomycetota</taxon>
        <taxon>Actinomycetes</taxon>
        <taxon>Pseudonocardiales</taxon>
        <taxon>Pseudonocardiaceae</taxon>
        <taxon>Pseudonocardia</taxon>
    </lineage>
</organism>
<dbReference type="InterPro" id="IPR029044">
    <property type="entry name" value="Nucleotide-diphossugar_trans"/>
</dbReference>
<evidence type="ECO:0000256" key="3">
    <source>
        <dbReference type="ARBA" id="ARBA00022676"/>
    </source>
</evidence>
<comment type="function">
    <text evidence="6">Catalyzes the glycosylation of 4,4'-diaponeurosporenoate, i.e. the esterification of glucose at the C1'' position with the carboxyl group of 4,4'-diaponeurosporenic acid, to form glycosyl-4,4'-diaponeurosporenoate. This is a step in the biosynthesis of staphyloxanthin, an orange pigment present in most staphylococci strains.</text>
</comment>
<dbReference type="Proteomes" id="UP000315677">
    <property type="component" value="Unassembled WGS sequence"/>
</dbReference>
<sequence length="316" mass="34095">MLARPVAGVTVPAVAAAGSTSREPLVSVVIPTHDRAASLEQGIEAVLAGCAGVDTEVIYVDDSSTDDTPAILARYAAAGRIRHESVSVRAPGPARNAGAAVARGRYLLFTDDDCTVPPGWVAGMLASREHHRVSALSGGFRPARMETGAERYYAHRMATIFGARSKPVAAVPMMNLLVERSAFAAVGGFSPLRLPSMEDWEFCYRLTAAGHDLHYDPAVSVTHPYGRHWGYVWGRVVQAAWLGPAVWRLTGVDARRKLARDALRWAAAPLWCLVYYPPRSYLPALALEAVYFATRLAGAVFAGRVERRLRSGWAGS</sequence>
<protein>
    <recommendedName>
        <fullName evidence="9">4,4'-diaponeurosporenoate glycosyltransferase</fullName>
    </recommendedName>
</protein>
<dbReference type="AlphaFoldDB" id="A0A543DZJ8"/>
<dbReference type="InterPro" id="IPR001173">
    <property type="entry name" value="Glyco_trans_2-like"/>
</dbReference>
<dbReference type="PANTHER" id="PTHR43646:SF2">
    <property type="entry name" value="GLYCOSYLTRANSFERASE 2-LIKE DOMAIN-CONTAINING PROTEIN"/>
    <property type="match status" value="1"/>
</dbReference>
<gene>
    <name evidence="11" type="ORF">FB558_1530</name>
</gene>
<evidence type="ECO:0000256" key="2">
    <source>
        <dbReference type="ARBA" id="ARBA00022475"/>
    </source>
</evidence>
<proteinExistence type="inferred from homology"/>
<dbReference type="Gene3D" id="3.90.550.10">
    <property type="entry name" value="Spore Coat Polysaccharide Biosynthesis Protein SpsA, Chain A"/>
    <property type="match status" value="1"/>
</dbReference>
<keyword evidence="3" id="KW-0328">Glycosyltransferase</keyword>
<keyword evidence="12" id="KW-1185">Reference proteome</keyword>
<evidence type="ECO:0000256" key="8">
    <source>
        <dbReference type="ARBA" id="ARBA00038120"/>
    </source>
</evidence>